<evidence type="ECO:0000313" key="2">
    <source>
        <dbReference type="Proteomes" id="UP000198583"/>
    </source>
</evidence>
<organism evidence="1 2">
    <name type="scientific">Lentzea waywayandensis</name>
    <dbReference type="NCBI Taxonomy" id="84724"/>
    <lineage>
        <taxon>Bacteria</taxon>
        <taxon>Bacillati</taxon>
        <taxon>Actinomycetota</taxon>
        <taxon>Actinomycetes</taxon>
        <taxon>Pseudonocardiales</taxon>
        <taxon>Pseudonocardiaceae</taxon>
        <taxon>Lentzea</taxon>
    </lineage>
</organism>
<name>A0A1I6F5X4_9PSEU</name>
<reference evidence="2" key="1">
    <citation type="submission" date="2016-10" db="EMBL/GenBank/DDBJ databases">
        <authorList>
            <person name="Varghese N."/>
            <person name="Submissions S."/>
        </authorList>
    </citation>
    <scope>NUCLEOTIDE SEQUENCE [LARGE SCALE GENOMIC DNA]</scope>
    <source>
        <strain evidence="2">DSM 44232</strain>
    </source>
</reference>
<gene>
    <name evidence="1" type="ORF">SAMN04488564_108338</name>
</gene>
<protein>
    <recommendedName>
        <fullName evidence="3">Leucine rich repeat variant</fullName>
    </recommendedName>
</protein>
<keyword evidence="2" id="KW-1185">Reference proteome</keyword>
<evidence type="ECO:0008006" key="3">
    <source>
        <dbReference type="Google" id="ProtNLM"/>
    </source>
</evidence>
<dbReference type="STRING" id="84724.SAMN04488564_108338"/>
<dbReference type="AlphaFoldDB" id="A0A1I6F5X4"/>
<dbReference type="EMBL" id="FOYL01000008">
    <property type="protein sequence ID" value="SFR25365.1"/>
    <property type="molecule type" value="Genomic_DNA"/>
</dbReference>
<accession>A0A1I6F5X4</accession>
<proteinExistence type="predicted"/>
<evidence type="ECO:0000313" key="1">
    <source>
        <dbReference type="EMBL" id="SFR25365.1"/>
    </source>
</evidence>
<sequence length="463" mass="48689">MPAVLPGRLVNAVLEGLASNSALPATLLDRLVAHPELAPELAERADLSPAHVRALLAHADSTAVYTLLDKGLVHPADIPITDESVALVVTGSPDADPALARALAFHPDPTVRARLPEWACSLPADVIELLARDPDTSVVAELVLFQALPPWLAVSLSRHPSLDVRRALASSPHTPASLLASLSSEDTLVRELAANPATPASIAADLLRHHTSRYFLAGRTDLPSDVYDQLASELEPGILSQLAANPAVPVPVLRQLAGTRALRLALLRNPAIPLDLLAELAPSARIGPDPLPRIASASVVELRELAASPVTRMLVAARPDLPADLFAALVSDPDAGVAGAAATHPLVTVPQLWELVERHGPLLYPRVARNPLCPPELLHHMALGAGSVEETYRAIARHPAASGETLLLCLEDAQARHLAAAHPHLPVPAIVELLGSEFTAGAAAANPSLPVHVMEELVDRSEV</sequence>
<dbReference type="Proteomes" id="UP000198583">
    <property type="component" value="Unassembled WGS sequence"/>
</dbReference>
<dbReference type="InterPro" id="IPR011989">
    <property type="entry name" value="ARM-like"/>
</dbReference>
<dbReference type="Gene3D" id="1.25.10.10">
    <property type="entry name" value="Leucine-rich Repeat Variant"/>
    <property type="match status" value="2"/>
</dbReference>